<accession>A0AAV4W8P8</accession>
<dbReference type="EMBL" id="BPLQ01014217">
    <property type="protein sequence ID" value="GIY78254.1"/>
    <property type="molecule type" value="Genomic_DNA"/>
</dbReference>
<dbReference type="Proteomes" id="UP001054837">
    <property type="component" value="Unassembled WGS sequence"/>
</dbReference>
<evidence type="ECO:0000313" key="3">
    <source>
        <dbReference type="Proteomes" id="UP001054837"/>
    </source>
</evidence>
<gene>
    <name evidence="2" type="ORF">CDAR_223321</name>
</gene>
<organism evidence="2 3">
    <name type="scientific">Caerostris darwini</name>
    <dbReference type="NCBI Taxonomy" id="1538125"/>
    <lineage>
        <taxon>Eukaryota</taxon>
        <taxon>Metazoa</taxon>
        <taxon>Ecdysozoa</taxon>
        <taxon>Arthropoda</taxon>
        <taxon>Chelicerata</taxon>
        <taxon>Arachnida</taxon>
        <taxon>Araneae</taxon>
        <taxon>Araneomorphae</taxon>
        <taxon>Entelegynae</taxon>
        <taxon>Araneoidea</taxon>
        <taxon>Araneidae</taxon>
        <taxon>Caerostris</taxon>
    </lineage>
</organism>
<proteinExistence type="predicted"/>
<dbReference type="AlphaFoldDB" id="A0AAV4W8P8"/>
<feature type="compositionally biased region" description="Basic and acidic residues" evidence="1">
    <location>
        <begin position="31"/>
        <end position="55"/>
    </location>
</feature>
<feature type="compositionally biased region" description="Basic and acidic residues" evidence="1">
    <location>
        <begin position="7"/>
        <end position="19"/>
    </location>
</feature>
<name>A0AAV4W8P8_9ARAC</name>
<keyword evidence="3" id="KW-1185">Reference proteome</keyword>
<feature type="region of interest" description="Disordered" evidence="1">
    <location>
        <begin position="1"/>
        <end position="65"/>
    </location>
</feature>
<evidence type="ECO:0000313" key="2">
    <source>
        <dbReference type="EMBL" id="GIY78254.1"/>
    </source>
</evidence>
<comment type="caution">
    <text evidence="2">The sequence shown here is derived from an EMBL/GenBank/DDBJ whole genome shotgun (WGS) entry which is preliminary data.</text>
</comment>
<sequence length="98" mass="11142">MYTGNTQEEKGANKSDLQKSAKSINDGGSRGVERNKQWKEGCQKNEKFKRTDQKKYGAPTINGRTHINSHPLSHLCFNSHPHPLSRNIDLTYIFADLK</sequence>
<evidence type="ECO:0000256" key="1">
    <source>
        <dbReference type="SAM" id="MobiDB-lite"/>
    </source>
</evidence>
<protein>
    <submittedName>
        <fullName evidence="2">Uncharacterized protein</fullName>
    </submittedName>
</protein>
<reference evidence="2 3" key="1">
    <citation type="submission" date="2021-06" db="EMBL/GenBank/DDBJ databases">
        <title>Caerostris darwini draft genome.</title>
        <authorList>
            <person name="Kono N."/>
            <person name="Arakawa K."/>
        </authorList>
    </citation>
    <scope>NUCLEOTIDE SEQUENCE [LARGE SCALE GENOMIC DNA]</scope>
</reference>